<name>A0ABT0L9X6_9GAMM</name>
<reference evidence="1 2" key="1">
    <citation type="submission" date="2022-01" db="EMBL/GenBank/DDBJ databases">
        <title>Whole genome-based taxonomy of the Shewanellaceae.</title>
        <authorList>
            <person name="Martin-Rodriguez A.J."/>
        </authorList>
    </citation>
    <scope>NUCLEOTIDE SEQUENCE [LARGE SCALE GENOMIC DNA]</scope>
    <source>
        <strain evidence="1 2">DSM 17177</strain>
    </source>
</reference>
<keyword evidence="2" id="KW-1185">Reference proteome</keyword>
<comment type="caution">
    <text evidence="1">The sequence shown here is derived from an EMBL/GenBank/DDBJ whole genome shotgun (WGS) entry which is preliminary data.</text>
</comment>
<organism evidence="1 2">
    <name type="scientific">Shewanella surugensis</name>
    <dbReference type="NCBI Taxonomy" id="212020"/>
    <lineage>
        <taxon>Bacteria</taxon>
        <taxon>Pseudomonadati</taxon>
        <taxon>Pseudomonadota</taxon>
        <taxon>Gammaproteobacteria</taxon>
        <taxon>Alteromonadales</taxon>
        <taxon>Shewanellaceae</taxon>
        <taxon>Shewanella</taxon>
    </lineage>
</organism>
<gene>
    <name evidence="1" type="ORF">L2764_08355</name>
</gene>
<evidence type="ECO:0000313" key="1">
    <source>
        <dbReference type="EMBL" id="MCL1124484.1"/>
    </source>
</evidence>
<dbReference type="EMBL" id="JAKIKS010000024">
    <property type="protein sequence ID" value="MCL1124484.1"/>
    <property type="molecule type" value="Genomic_DNA"/>
</dbReference>
<evidence type="ECO:0000313" key="2">
    <source>
        <dbReference type="Proteomes" id="UP001203423"/>
    </source>
</evidence>
<dbReference type="Proteomes" id="UP001203423">
    <property type="component" value="Unassembled WGS sequence"/>
</dbReference>
<accession>A0ABT0L9X6</accession>
<sequence length="107" mass="11845">MFGSMNSISDYCTDVCASRNHQEEMLNEAIDTKAEWIEAAIATGKTIQGHSMETVVEQLLESDEINQLIVSLYQTGESLMLIMAINKQLADISNNLAPSLINQEQPI</sequence>
<protein>
    <submittedName>
        <fullName evidence="1">Uncharacterized protein</fullName>
    </submittedName>
</protein>
<proteinExistence type="predicted"/>
<dbReference type="RefSeq" id="WP_248939764.1">
    <property type="nucleotide sequence ID" value="NZ_JAKIKS010000024.1"/>
</dbReference>